<dbReference type="EMBL" id="SRHE01000499">
    <property type="protein sequence ID" value="TWW08801.1"/>
    <property type="molecule type" value="Genomic_DNA"/>
</dbReference>
<dbReference type="InterPro" id="IPR029063">
    <property type="entry name" value="SAM-dependent_MTases_sf"/>
</dbReference>
<dbReference type="Gene3D" id="3.40.50.150">
    <property type="entry name" value="Vaccinia Virus protein VP39"/>
    <property type="match status" value="1"/>
</dbReference>
<dbReference type="AlphaFoldDB" id="A0A5C6M6X9"/>
<accession>A0A5C6M6X9</accession>
<dbReference type="InterPro" id="IPR053188">
    <property type="entry name" value="FkbM_Methyltransferase"/>
</dbReference>
<dbReference type="InterPro" id="IPR006342">
    <property type="entry name" value="FkbM_mtfrase"/>
</dbReference>
<dbReference type="PANTHER" id="PTHR36973:SF4">
    <property type="entry name" value="NODULATION PROTEIN"/>
    <property type="match status" value="1"/>
</dbReference>
<gene>
    <name evidence="2" type="ORF">E3A20_20720</name>
</gene>
<dbReference type="NCBIfam" id="TIGR01444">
    <property type="entry name" value="fkbM_fam"/>
    <property type="match status" value="1"/>
</dbReference>
<protein>
    <recommendedName>
        <fullName evidence="1">Methyltransferase FkbM domain-containing protein</fullName>
    </recommendedName>
</protein>
<evidence type="ECO:0000259" key="1">
    <source>
        <dbReference type="Pfam" id="PF05050"/>
    </source>
</evidence>
<feature type="domain" description="Methyltransferase FkbM" evidence="1">
    <location>
        <begin position="7"/>
        <end position="168"/>
    </location>
</feature>
<dbReference type="Pfam" id="PF05050">
    <property type="entry name" value="Methyltransf_21"/>
    <property type="match status" value="1"/>
</dbReference>
<dbReference type="GO" id="GO:0008171">
    <property type="term" value="F:O-methyltransferase activity"/>
    <property type="evidence" value="ECO:0007669"/>
    <property type="project" value="TreeGrafter"/>
</dbReference>
<name>A0A5C6M6X9_9PLAN</name>
<sequence length="203" mass="23280">MPKRILDIGAYRGAWSEVVWHTWPDAEYWLIEANLDCAEHLEKTGFDYCIRLLGKEIKKVNYYKCQTGSGEGNSIYKEQTHYPFKEEEVWMTTLDHTANTRVFNPPIPSYDLIKIDAQGAELDIINGGVETIQKAHIVQLECQIQNYNAGAPLMIDVINRMAELGFRVYVIGEYHYNSLNMLIQADLIFVQKNSPLFAVTNLS</sequence>
<reference evidence="2 3" key="2">
    <citation type="submission" date="2019-08" db="EMBL/GenBank/DDBJ databases">
        <authorList>
            <person name="Henke P."/>
        </authorList>
    </citation>
    <scope>NUCLEOTIDE SEQUENCE [LARGE SCALE GENOMIC DNA]</scope>
    <source>
        <strain evidence="2">Phe10_nw2017</strain>
    </source>
</reference>
<keyword evidence="3" id="KW-1185">Reference proteome</keyword>
<evidence type="ECO:0000313" key="3">
    <source>
        <dbReference type="Proteomes" id="UP000321083"/>
    </source>
</evidence>
<organism evidence="2 3">
    <name type="scientific">Planctomyces bekefii</name>
    <dbReference type="NCBI Taxonomy" id="1653850"/>
    <lineage>
        <taxon>Bacteria</taxon>
        <taxon>Pseudomonadati</taxon>
        <taxon>Planctomycetota</taxon>
        <taxon>Planctomycetia</taxon>
        <taxon>Planctomycetales</taxon>
        <taxon>Planctomycetaceae</taxon>
        <taxon>Planctomyces</taxon>
    </lineage>
</organism>
<comment type="caution">
    <text evidence="2">The sequence shown here is derived from an EMBL/GenBank/DDBJ whole genome shotgun (WGS) entry which is preliminary data.</text>
</comment>
<dbReference type="PANTHER" id="PTHR36973">
    <property type="entry name" value="SLL1456 PROTEIN-RELATED"/>
    <property type="match status" value="1"/>
</dbReference>
<dbReference type="SUPFAM" id="SSF53335">
    <property type="entry name" value="S-adenosyl-L-methionine-dependent methyltransferases"/>
    <property type="match status" value="1"/>
</dbReference>
<evidence type="ECO:0000313" key="2">
    <source>
        <dbReference type="EMBL" id="TWW08801.1"/>
    </source>
</evidence>
<proteinExistence type="predicted"/>
<reference evidence="2 3" key="1">
    <citation type="submission" date="2019-08" db="EMBL/GenBank/DDBJ databases">
        <title>100 year-old enigma solved: identification of Planctomyces bekefii, the type genus and species of the phylum Planctomycetes.</title>
        <authorList>
            <person name="Svetlana D.N."/>
            <person name="Overmann J."/>
        </authorList>
    </citation>
    <scope>NUCLEOTIDE SEQUENCE [LARGE SCALE GENOMIC DNA]</scope>
    <source>
        <strain evidence="2">Phe10_nw2017</strain>
    </source>
</reference>
<dbReference type="Proteomes" id="UP000321083">
    <property type="component" value="Unassembled WGS sequence"/>
</dbReference>